<reference evidence="2 3" key="1">
    <citation type="journal article" date="2012" name="Eukaryot. Cell">
        <title>Genome sequence of the Trichosporon asahii environmental strain CBS 8904.</title>
        <authorList>
            <person name="Yang R.Y."/>
            <person name="Li H.T."/>
            <person name="Zhu H."/>
            <person name="Zhou G.P."/>
            <person name="Wang M."/>
            <person name="Wang L."/>
        </authorList>
    </citation>
    <scope>NUCLEOTIDE SEQUENCE [LARGE SCALE GENOMIC DNA]</scope>
    <source>
        <strain evidence="2 3">CBS 8904</strain>
    </source>
</reference>
<feature type="compositionally biased region" description="Low complexity" evidence="1">
    <location>
        <begin position="134"/>
        <end position="151"/>
    </location>
</feature>
<dbReference type="Pfam" id="PF10306">
    <property type="entry name" value="FLILHELTA"/>
    <property type="match status" value="1"/>
</dbReference>
<dbReference type="EMBL" id="AMBO01000387">
    <property type="protein sequence ID" value="EKC98545.1"/>
    <property type="molecule type" value="Genomic_DNA"/>
</dbReference>
<dbReference type="eggNOG" id="ENOG502SQ0G">
    <property type="taxonomic scope" value="Eukaryota"/>
</dbReference>
<gene>
    <name evidence="2" type="ORF">A1Q2_07141</name>
</gene>
<accession>K1VCN5</accession>
<sequence>MLRQTLGLRARSSFPRPAPVVLRPYRQYSVKPPNVPSSSGQPSVPPPAQNVNPSVDPKTREKVEKKLGRLERYAPALAQLSQRTGVSLPALTGAFLVLHEVTAVVPVFLVYWALRALGVGAGLVTWLADTSSSADSAHSVDSANSADSSVPVDHESTQQPAQAPRWKQVIHGWYEEGARKVERVGRRYGCFGYEKGSKPGEQPDGRAEAIVTHDAGAVADAIAAYVVVKVADTQALLPLRLGVSLAGAPALARFWARMTRAVRRK</sequence>
<evidence type="ECO:0000313" key="3">
    <source>
        <dbReference type="Proteomes" id="UP000006757"/>
    </source>
</evidence>
<dbReference type="GO" id="GO:0005739">
    <property type="term" value="C:mitochondrion"/>
    <property type="evidence" value="ECO:0007669"/>
    <property type="project" value="TreeGrafter"/>
</dbReference>
<protein>
    <submittedName>
        <fullName evidence="2">Uncharacterized protein</fullName>
    </submittedName>
</protein>
<comment type="caution">
    <text evidence="2">The sequence shown here is derived from an EMBL/GenBank/DDBJ whole genome shotgun (WGS) entry which is preliminary data.</text>
</comment>
<keyword evidence="3" id="KW-1185">Reference proteome</keyword>
<dbReference type="OMA" id="REWMVEG"/>
<dbReference type="InterPro" id="IPR018811">
    <property type="entry name" value="MRX11"/>
</dbReference>
<dbReference type="PANTHER" id="PTHR28002">
    <property type="entry name" value="MIOREX COMPLEX COMPONENT 11"/>
    <property type="match status" value="1"/>
</dbReference>
<dbReference type="InParanoid" id="K1VCN5"/>
<dbReference type="STRING" id="1220162.K1VCN5"/>
<evidence type="ECO:0000256" key="1">
    <source>
        <dbReference type="SAM" id="MobiDB-lite"/>
    </source>
</evidence>
<dbReference type="PANTHER" id="PTHR28002:SF1">
    <property type="entry name" value="MIOREX COMPLEX COMPONENT 11"/>
    <property type="match status" value="1"/>
</dbReference>
<evidence type="ECO:0000313" key="2">
    <source>
        <dbReference type="EMBL" id="EKC98545.1"/>
    </source>
</evidence>
<feature type="region of interest" description="Disordered" evidence="1">
    <location>
        <begin position="134"/>
        <end position="162"/>
    </location>
</feature>
<dbReference type="OrthoDB" id="5580261at2759"/>
<feature type="region of interest" description="Disordered" evidence="1">
    <location>
        <begin position="31"/>
        <end position="60"/>
    </location>
</feature>
<proteinExistence type="predicted"/>
<dbReference type="AlphaFoldDB" id="K1VCN5"/>
<organism evidence="2 3">
    <name type="scientific">Trichosporon asahii var. asahii (strain CBS 8904)</name>
    <name type="common">Yeast</name>
    <dbReference type="NCBI Taxonomy" id="1220162"/>
    <lineage>
        <taxon>Eukaryota</taxon>
        <taxon>Fungi</taxon>
        <taxon>Dikarya</taxon>
        <taxon>Basidiomycota</taxon>
        <taxon>Agaricomycotina</taxon>
        <taxon>Tremellomycetes</taxon>
        <taxon>Trichosporonales</taxon>
        <taxon>Trichosporonaceae</taxon>
        <taxon>Trichosporon</taxon>
    </lineage>
</organism>
<name>K1VCN5_TRIAC</name>
<dbReference type="Proteomes" id="UP000006757">
    <property type="component" value="Unassembled WGS sequence"/>
</dbReference>
<dbReference type="HOGENOM" id="CLU_106792_0_0_1"/>